<dbReference type="InterPro" id="IPR006179">
    <property type="entry name" value="5_nucleotidase/apyrase"/>
</dbReference>
<organism evidence="1">
    <name type="scientific">Caldithrix abyssi</name>
    <dbReference type="NCBI Taxonomy" id="187145"/>
    <lineage>
        <taxon>Bacteria</taxon>
        <taxon>Pseudomonadati</taxon>
        <taxon>Calditrichota</taxon>
        <taxon>Calditrichia</taxon>
        <taxon>Calditrichales</taxon>
        <taxon>Calditrichaceae</taxon>
        <taxon>Caldithrix</taxon>
    </lineage>
</organism>
<dbReference type="SUPFAM" id="SSF56300">
    <property type="entry name" value="Metallo-dependent phosphatases"/>
    <property type="match status" value="1"/>
</dbReference>
<evidence type="ECO:0000313" key="1">
    <source>
        <dbReference type="EMBL" id="HHE55131.1"/>
    </source>
</evidence>
<evidence type="ECO:0008006" key="2">
    <source>
        <dbReference type="Google" id="ProtNLM"/>
    </source>
</evidence>
<reference evidence="1" key="1">
    <citation type="journal article" date="2020" name="mSystems">
        <title>Genome- and Community-Level Interaction Insights into Carbon Utilization and Element Cycling Functions of Hydrothermarchaeota in Hydrothermal Sediment.</title>
        <authorList>
            <person name="Zhou Z."/>
            <person name="Liu Y."/>
            <person name="Xu W."/>
            <person name="Pan J."/>
            <person name="Luo Z.H."/>
            <person name="Li M."/>
        </authorList>
    </citation>
    <scope>NUCLEOTIDE SEQUENCE [LARGE SCALE GENOMIC DNA]</scope>
    <source>
        <strain evidence="1">HyVt-76</strain>
    </source>
</reference>
<dbReference type="PANTHER" id="PTHR11575">
    <property type="entry name" value="5'-NUCLEOTIDASE-RELATED"/>
    <property type="match status" value="1"/>
</dbReference>
<comment type="caution">
    <text evidence="1">The sequence shown here is derived from an EMBL/GenBank/DDBJ whole genome shotgun (WGS) entry which is preliminary data.</text>
</comment>
<accession>A0A7V5H3G3</accession>
<dbReference type="InterPro" id="IPR029052">
    <property type="entry name" value="Metallo-depent_PP-like"/>
</dbReference>
<proteinExistence type="predicted"/>
<name>A0A7V5H3G3_CALAY</name>
<protein>
    <recommendedName>
        <fullName evidence="2">Calcineurin-like phosphoesterase domain-containing protein</fullName>
    </recommendedName>
</protein>
<dbReference type="PANTHER" id="PTHR11575:SF46">
    <property type="entry name" value="PROTEIN USHA"/>
    <property type="match status" value="1"/>
</dbReference>
<dbReference type="GO" id="GO:0008253">
    <property type="term" value="F:5'-nucleotidase activity"/>
    <property type="evidence" value="ECO:0007669"/>
    <property type="project" value="TreeGrafter"/>
</dbReference>
<dbReference type="GO" id="GO:0009166">
    <property type="term" value="P:nucleotide catabolic process"/>
    <property type="evidence" value="ECO:0007669"/>
    <property type="project" value="InterPro"/>
</dbReference>
<dbReference type="AlphaFoldDB" id="A0A7V5H3G3"/>
<sequence>MLKKIKISLLLIFLLGGLLQAQPVKKIYLFFTNDLHARIGRQKDRFLNPNFPPMIGGGASAATIIKSVKQRAAKNGDLVLFFDGGDFLSKTSDLVKNSGGKAIIEYMNQMGYLAAVPGVEDFEVAGQKWNELASLAQFPLLACNVQSNGTNPFKPYFIFEQNGLKIGVFGVLSQVVETINETEELQCFCFLPEL</sequence>
<dbReference type="GO" id="GO:0008768">
    <property type="term" value="F:UDP-sugar diphosphatase activity"/>
    <property type="evidence" value="ECO:0007669"/>
    <property type="project" value="TreeGrafter"/>
</dbReference>
<gene>
    <name evidence="1" type="ORF">ENL21_05065</name>
</gene>
<dbReference type="Proteomes" id="UP000886111">
    <property type="component" value="Unassembled WGS sequence"/>
</dbReference>
<dbReference type="Gene3D" id="3.60.21.10">
    <property type="match status" value="1"/>
</dbReference>
<dbReference type="EMBL" id="DRTD01000373">
    <property type="protein sequence ID" value="HHE55131.1"/>
    <property type="molecule type" value="Genomic_DNA"/>
</dbReference>
<dbReference type="GO" id="GO:0030288">
    <property type="term" value="C:outer membrane-bounded periplasmic space"/>
    <property type="evidence" value="ECO:0007669"/>
    <property type="project" value="TreeGrafter"/>
</dbReference>